<comment type="caution">
    <text evidence="1">The sequence shown here is derived from an EMBL/GenBank/DDBJ whole genome shotgun (WGS) entry which is preliminary data.</text>
</comment>
<evidence type="ECO:0000313" key="2">
    <source>
        <dbReference type="Proteomes" id="UP000321168"/>
    </source>
</evidence>
<sequence length="81" mass="9395">MNHKTKAYIPCYYCDTENHCGVKKVYGKVPCYVNNRIVFIGFINAFYQTSRYEIQNHAKEKNSNVNYKGGQKLSRIPLGAR</sequence>
<gene>
    <name evidence="1" type="ORF">FRX97_11145</name>
</gene>
<proteinExistence type="predicted"/>
<organism evidence="1 2">
    <name type="scientific">Luteibaculum oceani</name>
    <dbReference type="NCBI Taxonomy" id="1294296"/>
    <lineage>
        <taxon>Bacteria</taxon>
        <taxon>Pseudomonadati</taxon>
        <taxon>Bacteroidota</taxon>
        <taxon>Flavobacteriia</taxon>
        <taxon>Flavobacteriales</taxon>
        <taxon>Luteibaculaceae</taxon>
        <taxon>Luteibaculum</taxon>
    </lineage>
</organism>
<protein>
    <submittedName>
        <fullName evidence="1">Uncharacterized protein</fullName>
    </submittedName>
</protein>
<keyword evidence="2" id="KW-1185">Reference proteome</keyword>
<name>A0A5C6USC4_9FLAO</name>
<accession>A0A5C6USC4</accession>
<dbReference type="EMBL" id="VORB01000011">
    <property type="protein sequence ID" value="TXC76137.1"/>
    <property type="molecule type" value="Genomic_DNA"/>
</dbReference>
<dbReference type="AlphaFoldDB" id="A0A5C6USC4"/>
<evidence type="ECO:0000313" key="1">
    <source>
        <dbReference type="EMBL" id="TXC76137.1"/>
    </source>
</evidence>
<dbReference type="Proteomes" id="UP000321168">
    <property type="component" value="Unassembled WGS sequence"/>
</dbReference>
<reference evidence="1 2" key="1">
    <citation type="submission" date="2019-08" db="EMBL/GenBank/DDBJ databases">
        <title>Genome of Luteibaculum oceani JCM 18817.</title>
        <authorList>
            <person name="Bowman J.P."/>
        </authorList>
    </citation>
    <scope>NUCLEOTIDE SEQUENCE [LARGE SCALE GENOMIC DNA]</scope>
    <source>
        <strain evidence="1 2">JCM 18817</strain>
    </source>
</reference>